<proteinExistence type="predicted"/>
<accession>D4AQR3</accession>
<evidence type="ECO:0000313" key="3">
    <source>
        <dbReference type="Proteomes" id="UP000008866"/>
    </source>
</evidence>
<protein>
    <submittedName>
        <fullName evidence="2">Uncharacterized protein</fullName>
    </submittedName>
</protein>
<dbReference type="Proteomes" id="UP000008866">
    <property type="component" value="Unassembled WGS sequence"/>
</dbReference>
<dbReference type="eggNOG" id="ENOG502RQ86">
    <property type="taxonomic scope" value="Eukaryota"/>
</dbReference>
<comment type="caution">
    <text evidence="2">The sequence shown here is derived from an EMBL/GenBank/DDBJ whole genome shotgun (WGS) entry which is preliminary data.</text>
</comment>
<dbReference type="KEGG" id="abe:ARB_06573"/>
<dbReference type="RefSeq" id="XP_003015447.1">
    <property type="nucleotide sequence ID" value="XM_003015401.1"/>
</dbReference>
<name>D4AQR3_ARTBC</name>
<gene>
    <name evidence="2" type="ORF">ARB_06573</name>
</gene>
<dbReference type="EMBL" id="ABSU01000005">
    <property type="protein sequence ID" value="EFE34807.1"/>
    <property type="molecule type" value="Genomic_DNA"/>
</dbReference>
<evidence type="ECO:0000313" key="2">
    <source>
        <dbReference type="EMBL" id="EFE34807.1"/>
    </source>
</evidence>
<evidence type="ECO:0000256" key="1">
    <source>
        <dbReference type="SAM" id="MobiDB-lite"/>
    </source>
</evidence>
<dbReference type="OMA" id="EWKRWEL"/>
<keyword evidence="3" id="KW-1185">Reference proteome</keyword>
<sequence>MSSRYLLMTQVSPLEQVKDQVVKEVSISMQGVWSSIAFHMCHYRDDLDELSAGQPPATTSNLTNLPEWKRWELGAILAHPTDWRRPKYTNLPDRAEMRAQNPGGG</sequence>
<organism evidence="2 3">
    <name type="scientific">Arthroderma benhamiae (strain ATCC MYA-4681 / CBS 112371)</name>
    <name type="common">Trichophyton mentagrophytes</name>
    <dbReference type="NCBI Taxonomy" id="663331"/>
    <lineage>
        <taxon>Eukaryota</taxon>
        <taxon>Fungi</taxon>
        <taxon>Dikarya</taxon>
        <taxon>Ascomycota</taxon>
        <taxon>Pezizomycotina</taxon>
        <taxon>Eurotiomycetes</taxon>
        <taxon>Eurotiomycetidae</taxon>
        <taxon>Onygenales</taxon>
        <taxon>Arthrodermataceae</taxon>
        <taxon>Trichophyton</taxon>
    </lineage>
</organism>
<dbReference type="GeneID" id="9521174"/>
<feature type="region of interest" description="Disordered" evidence="1">
    <location>
        <begin position="84"/>
        <end position="105"/>
    </location>
</feature>
<dbReference type="HOGENOM" id="CLU_177137_0_0_1"/>
<reference evidence="3" key="1">
    <citation type="journal article" date="2011" name="Genome Biol.">
        <title>Comparative and functional genomics provide insights into the pathogenicity of dermatophytic fungi.</title>
        <authorList>
            <person name="Burmester A."/>
            <person name="Shelest E."/>
            <person name="Gloeckner G."/>
            <person name="Heddergott C."/>
            <person name="Schindler S."/>
            <person name="Staib P."/>
            <person name="Heidel A."/>
            <person name="Felder M."/>
            <person name="Petzold A."/>
            <person name="Szafranski K."/>
            <person name="Feuermann M."/>
            <person name="Pedruzzi I."/>
            <person name="Priebe S."/>
            <person name="Groth M."/>
            <person name="Winkler R."/>
            <person name="Li W."/>
            <person name="Kniemeyer O."/>
            <person name="Schroeckh V."/>
            <person name="Hertweck C."/>
            <person name="Hube B."/>
            <person name="White T.C."/>
            <person name="Platzer M."/>
            <person name="Guthke R."/>
            <person name="Heitman J."/>
            <person name="Woestemeyer J."/>
            <person name="Zipfel P.F."/>
            <person name="Monod M."/>
            <person name="Brakhage A.A."/>
        </authorList>
    </citation>
    <scope>NUCLEOTIDE SEQUENCE [LARGE SCALE GENOMIC DNA]</scope>
    <source>
        <strain evidence="3">ATCC MYA-4681 / CBS 112371</strain>
    </source>
</reference>
<dbReference type="AlphaFoldDB" id="D4AQR3"/>